<reference evidence="1" key="1">
    <citation type="submission" date="2023-06" db="EMBL/GenBank/DDBJ databases">
        <title>Genomic analysis of the entomopathogenic nematode Steinernema hermaphroditum.</title>
        <authorList>
            <person name="Schwarz E.M."/>
            <person name="Heppert J.K."/>
            <person name="Baniya A."/>
            <person name="Schwartz H.T."/>
            <person name="Tan C.-H."/>
            <person name="Antoshechkin I."/>
            <person name="Sternberg P.W."/>
            <person name="Goodrich-Blair H."/>
            <person name="Dillman A.R."/>
        </authorList>
    </citation>
    <scope>NUCLEOTIDE SEQUENCE</scope>
    <source>
        <strain evidence="1">PS9179</strain>
        <tissue evidence="1">Whole animal</tissue>
    </source>
</reference>
<dbReference type="EMBL" id="JAUCMV010000003">
    <property type="protein sequence ID" value="KAK0408145.1"/>
    <property type="molecule type" value="Genomic_DNA"/>
</dbReference>
<name>A0AA39HLK6_9BILA</name>
<protein>
    <submittedName>
        <fullName evidence="1">Uncharacterized protein</fullName>
    </submittedName>
</protein>
<dbReference type="Proteomes" id="UP001175271">
    <property type="component" value="Unassembled WGS sequence"/>
</dbReference>
<sequence>MDGVPFLFCDFVVSTLRALPERSEQLIGSWGAVFESHQTNRRTFDLCIIPYDGDWLYNLVSQPEGDNNPTIEEFLMLPMRFTRIAAISISDGPLALMGFKISDIPIDEIIGSTGFYMNEPTIAFEEAVPEVEDEESELLSLLPYLSDIHFREIHLDIESSVASYEEFLRSQLPRERLRKVTLNNHVEWSALVAEELDKTFPNEAIIEEEEASFKEYTR</sequence>
<proteinExistence type="predicted"/>
<gene>
    <name evidence="1" type="ORF">QR680_003797</name>
</gene>
<comment type="caution">
    <text evidence="1">The sequence shown here is derived from an EMBL/GenBank/DDBJ whole genome shotgun (WGS) entry which is preliminary data.</text>
</comment>
<accession>A0AA39HLK6</accession>
<organism evidence="1 2">
    <name type="scientific">Steinernema hermaphroditum</name>
    <dbReference type="NCBI Taxonomy" id="289476"/>
    <lineage>
        <taxon>Eukaryota</taxon>
        <taxon>Metazoa</taxon>
        <taxon>Ecdysozoa</taxon>
        <taxon>Nematoda</taxon>
        <taxon>Chromadorea</taxon>
        <taxon>Rhabditida</taxon>
        <taxon>Tylenchina</taxon>
        <taxon>Panagrolaimomorpha</taxon>
        <taxon>Strongyloidoidea</taxon>
        <taxon>Steinernematidae</taxon>
        <taxon>Steinernema</taxon>
    </lineage>
</organism>
<evidence type="ECO:0000313" key="2">
    <source>
        <dbReference type="Proteomes" id="UP001175271"/>
    </source>
</evidence>
<evidence type="ECO:0000313" key="1">
    <source>
        <dbReference type="EMBL" id="KAK0408145.1"/>
    </source>
</evidence>
<keyword evidence="2" id="KW-1185">Reference proteome</keyword>
<dbReference type="AlphaFoldDB" id="A0AA39HLK6"/>